<evidence type="ECO:0000313" key="3">
    <source>
        <dbReference type="Proteomes" id="UP000007963"/>
    </source>
</evidence>
<reference evidence="3" key="1">
    <citation type="submission" date="2005-09" db="EMBL/GenBank/DDBJ databases">
        <title>Annotation of the Aspergillus terreus NIH2624 genome.</title>
        <authorList>
            <person name="Birren B.W."/>
            <person name="Lander E.S."/>
            <person name="Galagan J.E."/>
            <person name="Nusbaum C."/>
            <person name="Devon K."/>
            <person name="Henn M."/>
            <person name="Ma L.-J."/>
            <person name="Jaffe D.B."/>
            <person name="Butler J."/>
            <person name="Alvarez P."/>
            <person name="Gnerre S."/>
            <person name="Grabherr M."/>
            <person name="Kleber M."/>
            <person name="Mauceli E.W."/>
            <person name="Brockman W."/>
            <person name="Rounsley S."/>
            <person name="Young S.K."/>
            <person name="LaButti K."/>
            <person name="Pushparaj V."/>
            <person name="DeCaprio D."/>
            <person name="Crawford M."/>
            <person name="Koehrsen M."/>
            <person name="Engels R."/>
            <person name="Montgomery P."/>
            <person name="Pearson M."/>
            <person name="Howarth C."/>
            <person name="Larson L."/>
            <person name="Luoma S."/>
            <person name="White J."/>
            <person name="Alvarado L."/>
            <person name="Kodira C.D."/>
            <person name="Zeng Q."/>
            <person name="Oleary S."/>
            <person name="Yandava C."/>
            <person name="Denning D.W."/>
            <person name="Nierman W.C."/>
            <person name="Milne T."/>
            <person name="Madden K."/>
        </authorList>
    </citation>
    <scope>NUCLEOTIDE SEQUENCE [LARGE SCALE GENOMIC DNA]</scope>
    <source>
        <strain evidence="3">NIH 2624 / FGSC A1156</strain>
    </source>
</reference>
<name>Q0CGH5_ASPTN</name>
<evidence type="ECO:0000313" key="2">
    <source>
        <dbReference type="EMBL" id="EAU32601.1"/>
    </source>
</evidence>
<feature type="region of interest" description="Disordered" evidence="1">
    <location>
        <begin position="54"/>
        <end position="81"/>
    </location>
</feature>
<gene>
    <name evidence="2" type="ORF">ATEG_07217</name>
</gene>
<dbReference type="AlphaFoldDB" id="Q0CGH5"/>
<protein>
    <submittedName>
        <fullName evidence="2">Uncharacterized protein</fullName>
    </submittedName>
</protein>
<dbReference type="EMBL" id="CH476603">
    <property type="protein sequence ID" value="EAU32601.1"/>
    <property type="molecule type" value="Genomic_DNA"/>
</dbReference>
<dbReference type="HOGENOM" id="CLU_1098304_0_0_1"/>
<evidence type="ECO:0000256" key="1">
    <source>
        <dbReference type="SAM" id="MobiDB-lite"/>
    </source>
</evidence>
<dbReference type="Proteomes" id="UP000007963">
    <property type="component" value="Unassembled WGS sequence"/>
</dbReference>
<dbReference type="GeneID" id="4318901"/>
<organism evidence="2 3">
    <name type="scientific">Aspergillus terreus (strain NIH 2624 / FGSC A1156)</name>
    <dbReference type="NCBI Taxonomy" id="341663"/>
    <lineage>
        <taxon>Eukaryota</taxon>
        <taxon>Fungi</taxon>
        <taxon>Dikarya</taxon>
        <taxon>Ascomycota</taxon>
        <taxon>Pezizomycotina</taxon>
        <taxon>Eurotiomycetes</taxon>
        <taxon>Eurotiomycetidae</taxon>
        <taxon>Eurotiales</taxon>
        <taxon>Aspergillaceae</taxon>
        <taxon>Aspergillus</taxon>
        <taxon>Aspergillus subgen. Circumdati</taxon>
    </lineage>
</organism>
<dbReference type="RefSeq" id="XP_001209903.1">
    <property type="nucleotide sequence ID" value="XM_001209903.1"/>
</dbReference>
<sequence length="253" mass="27761">MFQSARCIAVRVFPLPPKPTHHAGNCGLVSTYSDYPQLRPALCLRNLQKSAPLQLTSSRLGRQRDPEGPIDTAGEPLGATDRPTDHASEFCGQNPQAPRQRAYPPVHLWSTPPTSDGGGVAIPLMAAFSSQTGIALTRPQEEGGDGKKKKNKQTEIEVPMRKKNATKKGKGKGSAPNRMPAKVGAAVCDHRLARIRIQSRDSTRPMRARRRKDYLYFICRLGLAYVRAYGTLGDGLMVEAHGDGPWLRWVGWA</sequence>
<proteinExistence type="predicted"/>
<dbReference type="VEuPathDB" id="FungiDB:ATEG_07217"/>
<accession>Q0CGH5</accession>